<dbReference type="WBParaSite" id="L893_g25422.t1">
    <property type="protein sequence ID" value="L893_g25422.t1"/>
    <property type="gene ID" value="L893_g25422"/>
</dbReference>
<proteinExistence type="predicted"/>
<dbReference type="InterPro" id="IPR016187">
    <property type="entry name" value="CTDL_fold"/>
</dbReference>
<dbReference type="InterPro" id="IPR050111">
    <property type="entry name" value="C-type_lectin/snaclec_domain"/>
</dbReference>
<dbReference type="AlphaFoldDB" id="A0A1I7ZDR6"/>
<sequence>NYILGITPLYFLQSKSICEQFNSHLISLHESGVAEQIEYVFSQVSSGVSDFWIGLHKDAGTNSQYTWIDGSPMDYKNWSPGYPGSSAAEKCGAYSNGKWIALSCTKLLPFVCETPPSL</sequence>
<evidence type="ECO:0000313" key="2">
    <source>
        <dbReference type="Proteomes" id="UP000095287"/>
    </source>
</evidence>
<dbReference type="InterPro" id="IPR016186">
    <property type="entry name" value="C-type_lectin-like/link_sf"/>
</dbReference>
<accession>A0A1I7ZDR6</accession>
<dbReference type="Gene3D" id="3.10.100.10">
    <property type="entry name" value="Mannose-Binding Protein A, subunit A"/>
    <property type="match status" value="1"/>
</dbReference>
<keyword evidence="2" id="KW-1185">Reference proteome</keyword>
<evidence type="ECO:0000313" key="3">
    <source>
        <dbReference type="WBParaSite" id="L893_g25422.t1"/>
    </source>
</evidence>
<dbReference type="PANTHER" id="PTHR22803">
    <property type="entry name" value="MANNOSE, PHOSPHOLIPASE, LECTIN RECEPTOR RELATED"/>
    <property type="match status" value="1"/>
</dbReference>
<protein>
    <submittedName>
        <fullName evidence="3">C-type lectin domain-containing protein</fullName>
    </submittedName>
</protein>
<dbReference type="CDD" id="cd00037">
    <property type="entry name" value="CLECT"/>
    <property type="match status" value="1"/>
</dbReference>
<feature type="domain" description="C-type lectin" evidence="1">
    <location>
        <begin position="1"/>
        <end position="113"/>
    </location>
</feature>
<dbReference type="SMART" id="SM00034">
    <property type="entry name" value="CLECT"/>
    <property type="match status" value="1"/>
</dbReference>
<dbReference type="PROSITE" id="PS50041">
    <property type="entry name" value="C_TYPE_LECTIN_2"/>
    <property type="match status" value="1"/>
</dbReference>
<name>A0A1I7ZDR6_9BILA</name>
<evidence type="ECO:0000259" key="1">
    <source>
        <dbReference type="PROSITE" id="PS50041"/>
    </source>
</evidence>
<dbReference type="Proteomes" id="UP000095287">
    <property type="component" value="Unplaced"/>
</dbReference>
<dbReference type="SUPFAM" id="SSF56436">
    <property type="entry name" value="C-type lectin-like"/>
    <property type="match status" value="1"/>
</dbReference>
<dbReference type="InterPro" id="IPR001304">
    <property type="entry name" value="C-type_lectin-like"/>
</dbReference>
<reference evidence="3" key="1">
    <citation type="submission" date="2016-11" db="UniProtKB">
        <authorList>
            <consortium name="WormBaseParasite"/>
        </authorList>
    </citation>
    <scope>IDENTIFICATION</scope>
</reference>
<dbReference type="Pfam" id="PF00059">
    <property type="entry name" value="Lectin_C"/>
    <property type="match status" value="1"/>
</dbReference>
<organism evidence="2 3">
    <name type="scientific">Steinernema glaseri</name>
    <dbReference type="NCBI Taxonomy" id="37863"/>
    <lineage>
        <taxon>Eukaryota</taxon>
        <taxon>Metazoa</taxon>
        <taxon>Ecdysozoa</taxon>
        <taxon>Nematoda</taxon>
        <taxon>Chromadorea</taxon>
        <taxon>Rhabditida</taxon>
        <taxon>Tylenchina</taxon>
        <taxon>Panagrolaimomorpha</taxon>
        <taxon>Strongyloidoidea</taxon>
        <taxon>Steinernematidae</taxon>
        <taxon>Steinernema</taxon>
    </lineage>
</organism>